<name>A0A9Q8Z2A0_CURCL</name>
<keyword evidence="3 7" id="KW-1133">Transmembrane helix</keyword>
<dbReference type="GO" id="GO:0016020">
    <property type="term" value="C:membrane"/>
    <property type="evidence" value="ECO:0007669"/>
    <property type="project" value="UniProtKB-SubCell"/>
</dbReference>
<proteinExistence type="inferred from homology"/>
<comment type="similarity">
    <text evidence="5">Belongs to the SAT4 family.</text>
</comment>
<evidence type="ECO:0000256" key="3">
    <source>
        <dbReference type="ARBA" id="ARBA00022989"/>
    </source>
</evidence>
<feature type="region of interest" description="Disordered" evidence="6">
    <location>
        <begin position="371"/>
        <end position="403"/>
    </location>
</feature>
<sequence>MASSTRSRVCVHGQVVPEGYIPVHSQSRASWTLMTLDPQSDPIIIEFKSPPLEVILTWPKPNYVDPVTRGPGLMIVELTLLPIAMIVVFLRLWVRISWLKKSWYDDYLMIVAMIFSIGTTVIVIMASQLYGWDRHVWDLKPHEMMVGRQASMAGQTLFVLASSTVKMSILVSYFRIAPEKSIFRKLVWAVFALVFAAFVVFLVALWVQCIPISSYWKLNSDHRDCIPEGPPLVVQSVLNVVTDFMIYALPIPTLFTLSLPWTQRIGLVVLFSVGGLIVVASSFRAYWVHYTLFRTYDATWEGYQIWVWTAVETNVGVICGCIPALKPLLFPHRARQQGSRYATGSQHSRKKEKITPVIDQVELDTRRLTERNESQPGLAITSHPHHSGFSERPMSGSTDKSRFDIDIEQQKSFMY</sequence>
<keyword evidence="4 7" id="KW-0472">Membrane</keyword>
<evidence type="ECO:0000256" key="1">
    <source>
        <dbReference type="ARBA" id="ARBA00004141"/>
    </source>
</evidence>
<feature type="transmembrane region" description="Helical" evidence="7">
    <location>
        <begin position="237"/>
        <end position="258"/>
    </location>
</feature>
<keyword evidence="2 7" id="KW-0812">Transmembrane</keyword>
<keyword evidence="10" id="KW-1185">Reference proteome</keyword>
<feature type="transmembrane region" description="Helical" evidence="7">
    <location>
        <begin position="186"/>
        <end position="207"/>
    </location>
</feature>
<evidence type="ECO:0000256" key="7">
    <source>
        <dbReference type="SAM" id="Phobius"/>
    </source>
</evidence>
<dbReference type="Proteomes" id="UP001056012">
    <property type="component" value="Chromosome 1"/>
</dbReference>
<gene>
    <name evidence="9" type="ORF">yc1106_01614</name>
</gene>
<feature type="transmembrane region" description="Helical" evidence="7">
    <location>
        <begin position="305"/>
        <end position="325"/>
    </location>
</feature>
<protein>
    <recommendedName>
        <fullName evidence="8">Rhodopsin domain-containing protein</fullName>
    </recommendedName>
</protein>
<evidence type="ECO:0000256" key="4">
    <source>
        <dbReference type="ARBA" id="ARBA00023136"/>
    </source>
</evidence>
<feature type="transmembrane region" description="Helical" evidence="7">
    <location>
        <begin position="152"/>
        <end position="174"/>
    </location>
</feature>
<dbReference type="VEuPathDB" id="FungiDB:yc1106_01614"/>
<evidence type="ECO:0000313" key="10">
    <source>
        <dbReference type="Proteomes" id="UP001056012"/>
    </source>
</evidence>
<dbReference type="InterPro" id="IPR052337">
    <property type="entry name" value="SAT4-like"/>
</dbReference>
<dbReference type="OrthoDB" id="3934549at2759"/>
<dbReference type="InterPro" id="IPR049326">
    <property type="entry name" value="Rhodopsin_dom_fungi"/>
</dbReference>
<evidence type="ECO:0000256" key="6">
    <source>
        <dbReference type="SAM" id="MobiDB-lite"/>
    </source>
</evidence>
<feature type="transmembrane region" description="Helical" evidence="7">
    <location>
        <begin position="73"/>
        <end position="94"/>
    </location>
</feature>
<accession>A0A9Q8Z2A0</accession>
<dbReference type="EMBL" id="CP089274">
    <property type="protein sequence ID" value="USP74340.1"/>
    <property type="molecule type" value="Genomic_DNA"/>
</dbReference>
<evidence type="ECO:0000256" key="2">
    <source>
        <dbReference type="ARBA" id="ARBA00022692"/>
    </source>
</evidence>
<dbReference type="PANTHER" id="PTHR33048">
    <property type="entry name" value="PTH11-LIKE INTEGRAL MEMBRANE PROTEIN (AFU_ORTHOLOGUE AFUA_5G11245)"/>
    <property type="match status" value="1"/>
</dbReference>
<dbReference type="PANTHER" id="PTHR33048:SF129">
    <property type="entry name" value="INTEGRAL MEMBRANE PROTEIN-RELATED"/>
    <property type="match status" value="1"/>
</dbReference>
<feature type="transmembrane region" description="Helical" evidence="7">
    <location>
        <begin position="106"/>
        <end position="132"/>
    </location>
</feature>
<evidence type="ECO:0000259" key="8">
    <source>
        <dbReference type="Pfam" id="PF20684"/>
    </source>
</evidence>
<evidence type="ECO:0000256" key="5">
    <source>
        <dbReference type="ARBA" id="ARBA00038359"/>
    </source>
</evidence>
<evidence type="ECO:0000313" key="9">
    <source>
        <dbReference type="EMBL" id="USP74340.1"/>
    </source>
</evidence>
<feature type="transmembrane region" description="Helical" evidence="7">
    <location>
        <begin position="265"/>
        <end position="285"/>
    </location>
</feature>
<reference evidence="9" key="1">
    <citation type="submission" date="2021-12" db="EMBL/GenBank/DDBJ databases">
        <title>Curvularia clavata genome.</title>
        <authorList>
            <person name="Cao Y."/>
        </authorList>
    </citation>
    <scope>NUCLEOTIDE SEQUENCE</scope>
    <source>
        <strain evidence="9">Yc1106</strain>
    </source>
</reference>
<feature type="domain" description="Rhodopsin" evidence="8">
    <location>
        <begin position="90"/>
        <end position="329"/>
    </location>
</feature>
<comment type="subcellular location">
    <subcellularLocation>
        <location evidence="1">Membrane</location>
        <topology evidence="1">Multi-pass membrane protein</topology>
    </subcellularLocation>
</comment>
<dbReference type="AlphaFoldDB" id="A0A9Q8Z2A0"/>
<dbReference type="Pfam" id="PF20684">
    <property type="entry name" value="Fung_rhodopsin"/>
    <property type="match status" value="1"/>
</dbReference>
<organism evidence="9 10">
    <name type="scientific">Curvularia clavata</name>
    <dbReference type="NCBI Taxonomy" id="95742"/>
    <lineage>
        <taxon>Eukaryota</taxon>
        <taxon>Fungi</taxon>
        <taxon>Dikarya</taxon>
        <taxon>Ascomycota</taxon>
        <taxon>Pezizomycotina</taxon>
        <taxon>Dothideomycetes</taxon>
        <taxon>Pleosporomycetidae</taxon>
        <taxon>Pleosporales</taxon>
        <taxon>Pleosporineae</taxon>
        <taxon>Pleosporaceae</taxon>
        <taxon>Curvularia</taxon>
    </lineage>
</organism>